<evidence type="ECO:0000256" key="1">
    <source>
        <dbReference type="SAM" id="Phobius"/>
    </source>
</evidence>
<keyword evidence="1" id="KW-0472">Membrane</keyword>
<dbReference type="AlphaFoldDB" id="A0A7J7K2E6"/>
<organism evidence="2 3">
    <name type="scientific">Bugula neritina</name>
    <name type="common">Brown bryozoan</name>
    <name type="synonym">Sertularia neritina</name>
    <dbReference type="NCBI Taxonomy" id="10212"/>
    <lineage>
        <taxon>Eukaryota</taxon>
        <taxon>Metazoa</taxon>
        <taxon>Spiralia</taxon>
        <taxon>Lophotrochozoa</taxon>
        <taxon>Bryozoa</taxon>
        <taxon>Gymnolaemata</taxon>
        <taxon>Cheilostomatida</taxon>
        <taxon>Flustrina</taxon>
        <taxon>Buguloidea</taxon>
        <taxon>Bugulidae</taxon>
        <taxon>Bugula</taxon>
    </lineage>
</organism>
<keyword evidence="3" id="KW-1185">Reference proteome</keyword>
<proteinExistence type="predicted"/>
<accession>A0A7J7K2E6</accession>
<comment type="caution">
    <text evidence="2">The sequence shown here is derived from an EMBL/GenBank/DDBJ whole genome shotgun (WGS) entry which is preliminary data.</text>
</comment>
<evidence type="ECO:0000313" key="3">
    <source>
        <dbReference type="Proteomes" id="UP000593567"/>
    </source>
</evidence>
<keyword evidence="1" id="KW-0812">Transmembrane</keyword>
<name>A0A7J7K2E6_BUGNE</name>
<dbReference type="EMBL" id="VXIV02001535">
    <property type="protein sequence ID" value="KAF6032104.1"/>
    <property type="molecule type" value="Genomic_DNA"/>
</dbReference>
<sequence length="432" mass="49896">MATNTRFTDLNLFPKLVLSSDNQSDGFKKWLVKFNLLIRLATLKMGTEMLSNIAVNRFRSEAKAFSSATRSHSTFKGCYKHKNIIIHFKMSMLPRIPLISLLGFGFGCCLAVIIAILFIPANNFWPSTNENRLVYLQDLIVKYHFSYLESLQMYKWHMNSQVRNISYETEIDYLRRRVRILCYCIEEEADDETHASLMVTTWGMHCDKTIMFYSSSNLISKIHPRYIRQGVLDLVYVDYTNSTMTTLLDILKSHVHSYEYFTYVPPYVFLIPDNLRYYLLSSKIDPDSIAFSGRPDFDKLFGSWSISESSPLAISRGAVVFALNSDNTKSFCHRESIQDPSCLVSLTKGQVLDLRDAEGRRVIIKINYGNFWRRRASGDVDKSVDVPFPVSLHIGGSYKHLMDLEYYVHHLKAYGHQSIIGGYTRELRNKTK</sequence>
<gene>
    <name evidence="2" type="ORF">EB796_009604</name>
</gene>
<feature type="transmembrane region" description="Helical" evidence="1">
    <location>
        <begin position="98"/>
        <end position="119"/>
    </location>
</feature>
<protein>
    <submittedName>
        <fullName evidence="2">C1GALT1</fullName>
    </submittedName>
</protein>
<evidence type="ECO:0000313" key="2">
    <source>
        <dbReference type="EMBL" id="KAF6032104.1"/>
    </source>
</evidence>
<keyword evidence="1" id="KW-1133">Transmembrane helix</keyword>
<reference evidence="2" key="1">
    <citation type="submission" date="2020-06" db="EMBL/GenBank/DDBJ databases">
        <title>Draft genome of Bugula neritina, a colonial animal packing powerful symbionts and potential medicines.</title>
        <authorList>
            <person name="Rayko M."/>
        </authorList>
    </citation>
    <scope>NUCLEOTIDE SEQUENCE [LARGE SCALE GENOMIC DNA]</scope>
    <source>
        <strain evidence="2">Kwan_BN1</strain>
    </source>
</reference>
<dbReference type="Proteomes" id="UP000593567">
    <property type="component" value="Unassembled WGS sequence"/>
</dbReference>